<dbReference type="AlphaFoldDB" id="A0A0F9H5E1"/>
<name>A0A0F9H5E1_9ZZZZ</name>
<accession>A0A0F9H5E1</accession>
<comment type="caution">
    <text evidence="2">The sequence shown here is derived from an EMBL/GenBank/DDBJ whole genome shotgun (WGS) entry which is preliminary data.</text>
</comment>
<reference evidence="2" key="1">
    <citation type="journal article" date="2015" name="Nature">
        <title>Complex archaea that bridge the gap between prokaryotes and eukaryotes.</title>
        <authorList>
            <person name="Spang A."/>
            <person name="Saw J.H."/>
            <person name="Jorgensen S.L."/>
            <person name="Zaremba-Niedzwiedzka K."/>
            <person name="Martijn J."/>
            <person name="Lind A.E."/>
            <person name="van Eijk R."/>
            <person name="Schleper C."/>
            <person name="Guy L."/>
            <person name="Ettema T.J."/>
        </authorList>
    </citation>
    <scope>NUCLEOTIDE SEQUENCE</scope>
</reference>
<organism evidence="2">
    <name type="scientific">marine sediment metagenome</name>
    <dbReference type="NCBI Taxonomy" id="412755"/>
    <lineage>
        <taxon>unclassified sequences</taxon>
        <taxon>metagenomes</taxon>
        <taxon>ecological metagenomes</taxon>
    </lineage>
</organism>
<proteinExistence type="predicted"/>
<sequence>MFGKKDKLKELEKQLQKISEEKKKIGEDIVKKEDKEEKPKEETMEEGYEYIDLKSMSNADVLKLIGKCFVHLSGNGNEEEIK</sequence>
<keyword evidence="1" id="KW-0175">Coiled coil</keyword>
<dbReference type="EMBL" id="LAZR01025878">
    <property type="protein sequence ID" value="KKL70497.1"/>
    <property type="molecule type" value="Genomic_DNA"/>
</dbReference>
<gene>
    <name evidence="2" type="ORF">LCGC14_2104330</name>
</gene>
<feature type="coiled-coil region" evidence="1">
    <location>
        <begin position="1"/>
        <end position="35"/>
    </location>
</feature>
<evidence type="ECO:0000313" key="2">
    <source>
        <dbReference type="EMBL" id="KKL70497.1"/>
    </source>
</evidence>
<protein>
    <submittedName>
        <fullName evidence="2">Uncharacterized protein</fullName>
    </submittedName>
</protein>
<evidence type="ECO:0000256" key="1">
    <source>
        <dbReference type="SAM" id="Coils"/>
    </source>
</evidence>